<evidence type="ECO:0000313" key="7">
    <source>
        <dbReference type="EMBL" id="MCD2423119.1"/>
    </source>
</evidence>
<dbReference type="SUPFAM" id="SSF88659">
    <property type="entry name" value="Sigma3 and sigma4 domains of RNA polymerase sigma factors"/>
    <property type="match status" value="1"/>
</dbReference>
<dbReference type="Pfam" id="PF04542">
    <property type="entry name" value="Sigma70_r2"/>
    <property type="match status" value="1"/>
</dbReference>
<dbReference type="InterPro" id="IPR014284">
    <property type="entry name" value="RNA_pol_sigma-70_dom"/>
</dbReference>
<dbReference type="Pfam" id="PF08281">
    <property type="entry name" value="Sigma70_r4_2"/>
    <property type="match status" value="1"/>
</dbReference>
<keyword evidence="8" id="KW-1185">Reference proteome</keyword>
<evidence type="ECO:0000259" key="5">
    <source>
        <dbReference type="Pfam" id="PF04542"/>
    </source>
</evidence>
<dbReference type="Gene3D" id="1.10.1740.10">
    <property type="match status" value="1"/>
</dbReference>
<sequence>MDQTIEIARDEQVELCKKGDNNAYFCIYERYAKPMLNSSMRILNNIADAEDMVQEAFIDAFNNLESFTYKSSFEAWLRRIVINKSISLLRKRKISWTDIDVSGAATPDEPDDINEAQFEFDIQRVKAAIRALPENYRVIFNLFVIDELKQDEIASLLNISHNNVRTIYHRAKKKVLDILNANDHG</sequence>
<dbReference type="InterPro" id="IPR039425">
    <property type="entry name" value="RNA_pol_sigma-70-like"/>
</dbReference>
<reference evidence="7 8" key="1">
    <citation type="submission" date="2021-11" db="EMBL/GenBank/DDBJ databases">
        <title>Genomic of Niabella pedocola.</title>
        <authorList>
            <person name="Wu T."/>
        </authorList>
    </citation>
    <scope>NUCLEOTIDE SEQUENCE [LARGE SCALE GENOMIC DNA]</scope>
    <source>
        <strain evidence="7 8">JCM 31011</strain>
    </source>
</reference>
<dbReference type="PANTHER" id="PTHR43133">
    <property type="entry name" value="RNA POLYMERASE ECF-TYPE SIGMA FACTO"/>
    <property type="match status" value="1"/>
</dbReference>
<evidence type="ECO:0000313" key="8">
    <source>
        <dbReference type="Proteomes" id="UP001199816"/>
    </source>
</evidence>
<keyword evidence="4" id="KW-0804">Transcription</keyword>
<evidence type="ECO:0000256" key="3">
    <source>
        <dbReference type="ARBA" id="ARBA00023082"/>
    </source>
</evidence>
<protein>
    <submittedName>
        <fullName evidence="7">Sigma-70 family RNA polymerase sigma factor</fullName>
    </submittedName>
</protein>
<evidence type="ECO:0000256" key="1">
    <source>
        <dbReference type="ARBA" id="ARBA00010641"/>
    </source>
</evidence>
<name>A0ABS8PPW1_9BACT</name>
<organism evidence="7 8">
    <name type="scientific">Niabella pedocola</name>
    <dbReference type="NCBI Taxonomy" id="1752077"/>
    <lineage>
        <taxon>Bacteria</taxon>
        <taxon>Pseudomonadati</taxon>
        <taxon>Bacteroidota</taxon>
        <taxon>Chitinophagia</taxon>
        <taxon>Chitinophagales</taxon>
        <taxon>Chitinophagaceae</taxon>
        <taxon>Niabella</taxon>
    </lineage>
</organism>
<dbReference type="SUPFAM" id="SSF88946">
    <property type="entry name" value="Sigma2 domain of RNA polymerase sigma factors"/>
    <property type="match status" value="1"/>
</dbReference>
<dbReference type="NCBIfam" id="TIGR02937">
    <property type="entry name" value="sigma70-ECF"/>
    <property type="match status" value="1"/>
</dbReference>
<accession>A0ABS8PPW1</accession>
<proteinExistence type="inferred from homology"/>
<dbReference type="InterPro" id="IPR007627">
    <property type="entry name" value="RNA_pol_sigma70_r2"/>
</dbReference>
<evidence type="ECO:0000259" key="6">
    <source>
        <dbReference type="Pfam" id="PF08281"/>
    </source>
</evidence>
<dbReference type="EMBL" id="JAJNEC010000005">
    <property type="protein sequence ID" value="MCD2423119.1"/>
    <property type="molecule type" value="Genomic_DNA"/>
</dbReference>
<dbReference type="Gene3D" id="1.10.10.10">
    <property type="entry name" value="Winged helix-like DNA-binding domain superfamily/Winged helix DNA-binding domain"/>
    <property type="match status" value="1"/>
</dbReference>
<evidence type="ECO:0000256" key="4">
    <source>
        <dbReference type="ARBA" id="ARBA00023163"/>
    </source>
</evidence>
<keyword evidence="3" id="KW-0731">Sigma factor</keyword>
<gene>
    <name evidence="7" type="ORF">LQ567_10120</name>
</gene>
<dbReference type="CDD" id="cd06171">
    <property type="entry name" value="Sigma70_r4"/>
    <property type="match status" value="1"/>
</dbReference>
<feature type="domain" description="RNA polymerase sigma-70 region 2" evidence="5">
    <location>
        <begin position="27"/>
        <end position="93"/>
    </location>
</feature>
<feature type="domain" description="RNA polymerase sigma factor 70 region 4 type 2" evidence="6">
    <location>
        <begin position="123"/>
        <end position="174"/>
    </location>
</feature>
<keyword evidence="2" id="KW-0805">Transcription regulation</keyword>
<dbReference type="InterPro" id="IPR013249">
    <property type="entry name" value="RNA_pol_sigma70_r4_t2"/>
</dbReference>
<comment type="caution">
    <text evidence="7">The sequence shown here is derived from an EMBL/GenBank/DDBJ whole genome shotgun (WGS) entry which is preliminary data.</text>
</comment>
<dbReference type="Proteomes" id="UP001199816">
    <property type="component" value="Unassembled WGS sequence"/>
</dbReference>
<dbReference type="InterPro" id="IPR013324">
    <property type="entry name" value="RNA_pol_sigma_r3/r4-like"/>
</dbReference>
<dbReference type="RefSeq" id="WP_231004386.1">
    <property type="nucleotide sequence ID" value="NZ_JAJNEC010000005.1"/>
</dbReference>
<evidence type="ECO:0000256" key="2">
    <source>
        <dbReference type="ARBA" id="ARBA00023015"/>
    </source>
</evidence>
<dbReference type="InterPro" id="IPR036388">
    <property type="entry name" value="WH-like_DNA-bd_sf"/>
</dbReference>
<dbReference type="PANTHER" id="PTHR43133:SF51">
    <property type="entry name" value="RNA POLYMERASE SIGMA FACTOR"/>
    <property type="match status" value="1"/>
</dbReference>
<dbReference type="InterPro" id="IPR013325">
    <property type="entry name" value="RNA_pol_sigma_r2"/>
</dbReference>
<comment type="similarity">
    <text evidence="1">Belongs to the sigma-70 factor family. ECF subfamily.</text>
</comment>